<sequence>MSGALVRKEWREHRGAWLLFGVLFGPALFLLSWWQSARLSWGSPFEGLRLPTVALTTVGAFFVAHRLVVGEYGQRTQLFLESLPLSRARILTTKLVFGAVVLLLPLLVHLGVLAYQARNSEDVPLSFLLLLLLRTGTVVMLGWSLLALSGLLGRYRFPLLLLLLVALFLADHLSQFDITRAAPLQLLGRDLAFERHRVPWRALGICWALGSAMTLLGFGLVLFRDGTLTELLSQRMSHREKVFIASILTGLLSMAAAMAEEKQREPFVLNEAERAAVGSSTLQVASGVGFPPERARALAQRLARNLGTFGDYLALERMPAVAVMPNTGLDADVFQRAKLEKKDGVVIRAHLAAPDFDEDAFEAFLFREVLIELSDGIVQRERRQWLLDGFTTWWVNRSEPGRLSRGAAVGSREDVEEREWLSTRERLGPCVAGVVAARGIQVLRDRLGDAAFQSLMRRTLAFSPSTGFLGLWREPRLDSLLRELGESSEEEVGRLWRDALRADRAAHPEVLASLAMLHPTLSLVAESPETFRLEHGLSGGKGPDAPTRYALLYAKLEPFENEVEPHAFSRQDARVSPEGARLPLGLSRGDRWLFVMQVESAALRCPVRLLTRRGEVR</sequence>
<keyword evidence="3" id="KW-1185">Reference proteome</keyword>
<feature type="transmembrane region" description="Helical" evidence="1">
    <location>
        <begin position="198"/>
        <end position="222"/>
    </location>
</feature>
<feature type="transmembrane region" description="Helical" evidence="1">
    <location>
        <begin position="16"/>
        <end position="36"/>
    </location>
</feature>
<dbReference type="RefSeq" id="WP_095975822.1">
    <property type="nucleotide sequence ID" value="NZ_CP022163.1"/>
</dbReference>
<organism evidence="2 3">
    <name type="scientific">Melittangium boletus DSM 14713</name>
    <dbReference type="NCBI Taxonomy" id="1294270"/>
    <lineage>
        <taxon>Bacteria</taxon>
        <taxon>Pseudomonadati</taxon>
        <taxon>Myxococcota</taxon>
        <taxon>Myxococcia</taxon>
        <taxon>Myxococcales</taxon>
        <taxon>Cystobacterineae</taxon>
        <taxon>Archangiaceae</taxon>
        <taxon>Melittangium</taxon>
    </lineage>
</organism>
<feature type="transmembrane region" description="Helical" evidence="1">
    <location>
        <begin position="159"/>
        <end position="178"/>
    </location>
</feature>
<dbReference type="EMBL" id="CP022163">
    <property type="protein sequence ID" value="ATB26947.1"/>
    <property type="molecule type" value="Genomic_DNA"/>
</dbReference>
<feature type="transmembrane region" description="Helical" evidence="1">
    <location>
        <begin position="90"/>
        <end position="115"/>
    </location>
</feature>
<name>A0A286NV48_9BACT</name>
<feature type="transmembrane region" description="Helical" evidence="1">
    <location>
        <begin position="242"/>
        <end position="259"/>
    </location>
</feature>
<keyword evidence="1" id="KW-0812">Transmembrane</keyword>
<keyword evidence="1" id="KW-1133">Transmembrane helix</keyword>
<accession>A0A286NV48</accession>
<evidence type="ECO:0000313" key="2">
    <source>
        <dbReference type="EMBL" id="ATB26947.1"/>
    </source>
</evidence>
<evidence type="ECO:0000256" key="1">
    <source>
        <dbReference type="SAM" id="Phobius"/>
    </source>
</evidence>
<evidence type="ECO:0000313" key="3">
    <source>
        <dbReference type="Proteomes" id="UP000217289"/>
    </source>
</evidence>
<dbReference type="Proteomes" id="UP000217289">
    <property type="component" value="Chromosome"/>
</dbReference>
<dbReference type="AlphaFoldDB" id="A0A286NV48"/>
<reference evidence="2 3" key="1">
    <citation type="submission" date="2017-06" db="EMBL/GenBank/DDBJ databases">
        <authorList>
            <person name="Kim H.J."/>
            <person name="Triplett B.A."/>
        </authorList>
    </citation>
    <scope>NUCLEOTIDE SEQUENCE [LARGE SCALE GENOMIC DNA]</scope>
    <source>
        <strain evidence="2 3">DSM 14713</strain>
    </source>
</reference>
<feature type="transmembrane region" description="Helical" evidence="1">
    <location>
        <begin position="48"/>
        <end position="69"/>
    </location>
</feature>
<feature type="transmembrane region" description="Helical" evidence="1">
    <location>
        <begin position="127"/>
        <end position="152"/>
    </location>
</feature>
<keyword evidence="1" id="KW-0472">Membrane</keyword>
<dbReference type="KEGG" id="mbd:MEBOL_000382"/>
<proteinExistence type="predicted"/>
<protein>
    <submittedName>
        <fullName evidence="2">Uncharacterized protein</fullName>
    </submittedName>
</protein>
<gene>
    <name evidence="2" type="ORF">MEBOL_000382</name>
</gene>
<dbReference type="OrthoDB" id="5490652at2"/>